<protein>
    <submittedName>
        <fullName evidence="1">Nonselective cation channel protein</fullName>
    </submittedName>
</protein>
<evidence type="ECO:0000313" key="2">
    <source>
        <dbReference type="Proteomes" id="UP001390339"/>
    </source>
</evidence>
<accession>A0ABR2JA09</accession>
<proteinExistence type="predicted"/>
<dbReference type="EMBL" id="JAPCWZ010000003">
    <property type="protein sequence ID" value="KAK8874413.1"/>
    <property type="molecule type" value="Genomic_DNA"/>
</dbReference>
<gene>
    <name evidence="1" type="ORF">PGQ11_004927</name>
</gene>
<dbReference type="Proteomes" id="UP001390339">
    <property type="component" value="Unassembled WGS sequence"/>
</dbReference>
<keyword evidence="2" id="KW-1185">Reference proteome</keyword>
<sequence>MCMTTHFRSRACGHHWLQIAVACYPGLGFNNCDTFGGSAAREESPLVAVDTLCPECLRPGRYDKNTIRMILSIKNRVRWGYGPDRRSFGVDCCMM</sequence>
<name>A0ABR2JA09_9PEZI</name>
<reference evidence="1 2" key="1">
    <citation type="journal article" date="2024" name="IMA Fungus">
        <title>Apiospora arundinis, a panoply of carbohydrate-active enzymes and secondary metabolites.</title>
        <authorList>
            <person name="Sorensen T."/>
            <person name="Petersen C."/>
            <person name="Muurmann A.T."/>
            <person name="Christiansen J.V."/>
            <person name="Brundto M.L."/>
            <person name="Overgaard C.K."/>
            <person name="Boysen A.T."/>
            <person name="Wollenberg R.D."/>
            <person name="Larsen T.O."/>
            <person name="Sorensen J.L."/>
            <person name="Nielsen K.L."/>
            <person name="Sondergaard T.E."/>
        </authorList>
    </citation>
    <scope>NUCLEOTIDE SEQUENCE [LARGE SCALE GENOMIC DNA]</scope>
    <source>
        <strain evidence="1 2">AAU 773</strain>
    </source>
</reference>
<comment type="caution">
    <text evidence="1">The sequence shown here is derived from an EMBL/GenBank/DDBJ whole genome shotgun (WGS) entry which is preliminary data.</text>
</comment>
<evidence type="ECO:0000313" key="1">
    <source>
        <dbReference type="EMBL" id="KAK8874413.1"/>
    </source>
</evidence>
<organism evidence="1 2">
    <name type="scientific">Apiospora arundinis</name>
    <dbReference type="NCBI Taxonomy" id="335852"/>
    <lineage>
        <taxon>Eukaryota</taxon>
        <taxon>Fungi</taxon>
        <taxon>Dikarya</taxon>
        <taxon>Ascomycota</taxon>
        <taxon>Pezizomycotina</taxon>
        <taxon>Sordariomycetes</taxon>
        <taxon>Xylariomycetidae</taxon>
        <taxon>Amphisphaeriales</taxon>
        <taxon>Apiosporaceae</taxon>
        <taxon>Apiospora</taxon>
    </lineage>
</organism>